<dbReference type="InterPro" id="IPR008991">
    <property type="entry name" value="Translation_prot_SH3-like_sf"/>
</dbReference>
<dbReference type="Gene3D" id="2.30.30.30">
    <property type="match status" value="1"/>
</dbReference>
<reference evidence="4 5" key="1">
    <citation type="journal article" date="2023" name="Life. Sci Alliance">
        <title>Evolutionary insights into 3D genome organization and epigenetic landscape of Vigna mungo.</title>
        <authorList>
            <person name="Junaid A."/>
            <person name="Singh B."/>
            <person name="Bhatia S."/>
        </authorList>
    </citation>
    <scope>NUCLEOTIDE SEQUENCE [LARGE SCALE GENOMIC DNA]</scope>
    <source>
        <strain evidence="4">Urdbean</strain>
    </source>
</reference>
<evidence type="ECO:0000256" key="1">
    <source>
        <dbReference type="ARBA" id="ARBA00010618"/>
    </source>
</evidence>
<keyword evidence="2" id="KW-0689">Ribosomal protein</keyword>
<evidence type="ECO:0000256" key="3">
    <source>
        <dbReference type="ARBA" id="ARBA00023274"/>
    </source>
</evidence>
<keyword evidence="3" id="KW-0687">Ribonucleoprotein</keyword>
<dbReference type="Proteomes" id="UP001374535">
    <property type="component" value="Chromosome 4"/>
</dbReference>
<name>A0AAQ3S322_VIGMU</name>
<evidence type="ECO:0000313" key="4">
    <source>
        <dbReference type="EMBL" id="WVZ14553.1"/>
    </source>
</evidence>
<dbReference type="SUPFAM" id="SSF50104">
    <property type="entry name" value="Translation proteins SH3-like domain"/>
    <property type="match status" value="1"/>
</dbReference>
<evidence type="ECO:0000313" key="5">
    <source>
        <dbReference type="Proteomes" id="UP001374535"/>
    </source>
</evidence>
<dbReference type="PANTHER" id="PTHR11143">
    <property type="entry name" value="60S RIBOSOMAL PROTEIN L26 FAMILY MEMBER"/>
    <property type="match status" value="1"/>
</dbReference>
<dbReference type="GO" id="GO:0015934">
    <property type="term" value="C:large ribosomal subunit"/>
    <property type="evidence" value="ECO:0007669"/>
    <property type="project" value="InterPro"/>
</dbReference>
<dbReference type="Pfam" id="PF16906">
    <property type="entry name" value="Ribosomal_L26"/>
    <property type="match status" value="1"/>
</dbReference>
<dbReference type="EMBL" id="CP144697">
    <property type="protein sequence ID" value="WVZ14553.1"/>
    <property type="molecule type" value="Genomic_DNA"/>
</dbReference>
<protein>
    <submittedName>
        <fullName evidence="4">Uncharacterized protein</fullName>
    </submittedName>
</protein>
<comment type="similarity">
    <text evidence="1">Belongs to the universal ribosomal protein uL24 family.</text>
</comment>
<dbReference type="InterPro" id="IPR005756">
    <property type="entry name" value="Ribosomal_uL24_euk/arc"/>
</dbReference>
<dbReference type="GO" id="GO:0003735">
    <property type="term" value="F:structural constituent of ribosome"/>
    <property type="evidence" value="ECO:0007669"/>
    <property type="project" value="InterPro"/>
</dbReference>
<evidence type="ECO:0000256" key="2">
    <source>
        <dbReference type="ARBA" id="ARBA00022980"/>
    </source>
</evidence>
<organism evidence="4 5">
    <name type="scientific">Vigna mungo</name>
    <name type="common">Black gram</name>
    <name type="synonym">Phaseolus mungo</name>
    <dbReference type="NCBI Taxonomy" id="3915"/>
    <lineage>
        <taxon>Eukaryota</taxon>
        <taxon>Viridiplantae</taxon>
        <taxon>Streptophyta</taxon>
        <taxon>Embryophyta</taxon>
        <taxon>Tracheophyta</taxon>
        <taxon>Spermatophyta</taxon>
        <taxon>Magnoliopsida</taxon>
        <taxon>eudicotyledons</taxon>
        <taxon>Gunneridae</taxon>
        <taxon>Pentapetalae</taxon>
        <taxon>rosids</taxon>
        <taxon>fabids</taxon>
        <taxon>Fabales</taxon>
        <taxon>Fabaceae</taxon>
        <taxon>Papilionoideae</taxon>
        <taxon>50 kb inversion clade</taxon>
        <taxon>NPAAA clade</taxon>
        <taxon>indigoferoid/millettioid clade</taxon>
        <taxon>Phaseoleae</taxon>
        <taxon>Vigna</taxon>
    </lineage>
</organism>
<dbReference type="AlphaFoldDB" id="A0AAQ3S322"/>
<keyword evidence="5" id="KW-1185">Reference proteome</keyword>
<accession>A0AAQ3S322</accession>
<dbReference type="GO" id="GO:0006412">
    <property type="term" value="P:translation"/>
    <property type="evidence" value="ECO:0007669"/>
    <property type="project" value="InterPro"/>
</dbReference>
<proteinExistence type="inferred from homology"/>
<dbReference type="InterPro" id="IPR014722">
    <property type="entry name" value="Rib_uL2_dom2"/>
</dbReference>
<sequence length="115" mass="13184">MKFNPRVSPSRRKSRKVHFTAMSSVCRVLMRTSLSTYLWSKYNVRSILVRKDDEMQVVRGTFKGREVESSPTTESFFYASSNSPHEIKAGMAANKARATLDHKCVVTARCYEQPM</sequence>
<dbReference type="NCBIfam" id="TIGR01080">
    <property type="entry name" value="rplX_A_E"/>
    <property type="match status" value="1"/>
</dbReference>
<gene>
    <name evidence="4" type="ORF">V8G54_012119</name>
</gene>